<dbReference type="NCBIfam" id="TIGR00017">
    <property type="entry name" value="cmk"/>
    <property type="match status" value="1"/>
</dbReference>
<feature type="domain" description="Cytidylate kinase" evidence="9">
    <location>
        <begin position="5"/>
        <end position="217"/>
    </location>
</feature>
<keyword evidence="4 8" id="KW-0418">Kinase</keyword>
<comment type="similarity">
    <text evidence="1 8">Belongs to the cytidylate kinase family. Type 1 subfamily.</text>
</comment>
<keyword evidence="8" id="KW-0963">Cytoplasm</keyword>
<keyword evidence="11" id="KW-1185">Reference proteome</keyword>
<evidence type="ECO:0000256" key="3">
    <source>
        <dbReference type="ARBA" id="ARBA00022741"/>
    </source>
</evidence>
<dbReference type="PANTHER" id="PTHR21299:SF2">
    <property type="entry name" value="CYTIDYLATE KINASE"/>
    <property type="match status" value="1"/>
</dbReference>
<reference evidence="10 11" key="1">
    <citation type="journal article" date="2022" name="Genome Biol. Evol.">
        <title>Host diet, physiology and behaviors set the stage for Lachnospiraceae cladogenesis.</title>
        <authorList>
            <person name="Vera-Ponce De Leon A."/>
            <person name="Schneider M."/>
            <person name="Jahnes B.C."/>
            <person name="Sadowski V."/>
            <person name="Camuy-Velez L.A."/>
            <person name="Duan J."/>
            <person name="Sabree Z.L."/>
        </authorList>
    </citation>
    <scope>NUCLEOTIDE SEQUENCE [LARGE SCALE GENOMIC DNA]</scope>
    <source>
        <strain evidence="10 11">PAL113</strain>
    </source>
</reference>
<evidence type="ECO:0000256" key="6">
    <source>
        <dbReference type="ARBA" id="ARBA00047615"/>
    </source>
</evidence>
<proteinExistence type="inferred from homology"/>
<dbReference type="Pfam" id="PF02224">
    <property type="entry name" value="Cytidylate_kin"/>
    <property type="match status" value="1"/>
</dbReference>
<dbReference type="PANTHER" id="PTHR21299">
    <property type="entry name" value="CYTIDYLATE KINASE/PANTOATE-BETA-ALANINE LIGASE"/>
    <property type="match status" value="1"/>
</dbReference>
<keyword evidence="2 8" id="KW-0808">Transferase</keyword>
<dbReference type="CDD" id="cd02020">
    <property type="entry name" value="CMPK"/>
    <property type="match status" value="1"/>
</dbReference>
<comment type="subcellular location">
    <subcellularLocation>
        <location evidence="8">Cytoplasm</location>
    </subcellularLocation>
</comment>
<name>A0ABT1E5L0_9FIRM</name>
<evidence type="ECO:0000256" key="4">
    <source>
        <dbReference type="ARBA" id="ARBA00022777"/>
    </source>
</evidence>
<feature type="binding site" evidence="8">
    <location>
        <begin position="9"/>
        <end position="17"/>
    </location>
    <ligand>
        <name>ATP</name>
        <dbReference type="ChEBI" id="CHEBI:30616"/>
    </ligand>
</feature>
<evidence type="ECO:0000256" key="1">
    <source>
        <dbReference type="ARBA" id="ARBA00009427"/>
    </source>
</evidence>
<comment type="catalytic activity">
    <reaction evidence="7 8">
        <text>CMP + ATP = CDP + ADP</text>
        <dbReference type="Rhea" id="RHEA:11600"/>
        <dbReference type="ChEBI" id="CHEBI:30616"/>
        <dbReference type="ChEBI" id="CHEBI:58069"/>
        <dbReference type="ChEBI" id="CHEBI:60377"/>
        <dbReference type="ChEBI" id="CHEBI:456216"/>
        <dbReference type="EC" id="2.7.4.25"/>
    </reaction>
</comment>
<accession>A0ABT1E5L0</accession>
<dbReference type="CDD" id="cd02019">
    <property type="entry name" value="NK"/>
    <property type="match status" value="1"/>
</dbReference>
<dbReference type="InterPro" id="IPR027417">
    <property type="entry name" value="P-loop_NTPase"/>
</dbReference>
<dbReference type="InterPro" id="IPR011994">
    <property type="entry name" value="Cytidylate_kinase_dom"/>
</dbReference>
<sequence length="218" mass="24837">MGYQIAIDGPAGAGKSTIAKEVARRKGYIYVDTGALYRGIAYFLLERGIKADEQEKIIEVLPDIQIEIRYEKRKQEVYLNGNRITHKIRTEEVGNMASKVSSLKAVRDKLLQMQRDLGNSFDVVMDGRDIGTNVLKDANVKIFLTASSRTRAMRRMNQLKRRGLNPSIDEIERDIIIRDKQDSTREIAPLKQAEDAIRIDSSNLSIREVVNRILKECK</sequence>
<dbReference type="RefSeq" id="WP_262064912.1">
    <property type="nucleotide sequence ID" value="NZ_JAMXOD010000002.1"/>
</dbReference>
<dbReference type="SUPFAM" id="SSF52540">
    <property type="entry name" value="P-loop containing nucleoside triphosphate hydrolases"/>
    <property type="match status" value="1"/>
</dbReference>
<dbReference type="HAMAP" id="MF_00238">
    <property type="entry name" value="Cytidyl_kinase_type1"/>
    <property type="match status" value="1"/>
</dbReference>
<protein>
    <recommendedName>
        <fullName evidence="8">Cytidylate kinase</fullName>
        <shortName evidence="8">CK</shortName>
        <ecNumber evidence="8">2.7.4.25</ecNumber>
    </recommendedName>
    <alternativeName>
        <fullName evidence="8">Cytidine monophosphate kinase</fullName>
        <shortName evidence="8">CMP kinase</shortName>
    </alternativeName>
</protein>
<comment type="catalytic activity">
    <reaction evidence="6 8">
        <text>dCMP + ATP = dCDP + ADP</text>
        <dbReference type="Rhea" id="RHEA:25094"/>
        <dbReference type="ChEBI" id="CHEBI:30616"/>
        <dbReference type="ChEBI" id="CHEBI:57566"/>
        <dbReference type="ChEBI" id="CHEBI:58593"/>
        <dbReference type="ChEBI" id="CHEBI:456216"/>
        <dbReference type="EC" id="2.7.4.25"/>
    </reaction>
</comment>
<evidence type="ECO:0000256" key="5">
    <source>
        <dbReference type="ARBA" id="ARBA00022840"/>
    </source>
</evidence>
<comment type="caution">
    <text evidence="10">The sequence shown here is derived from an EMBL/GenBank/DDBJ whole genome shotgun (WGS) entry which is preliminary data.</text>
</comment>
<evidence type="ECO:0000259" key="9">
    <source>
        <dbReference type="Pfam" id="PF02224"/>
    </source>
</evidence>
<dbReference type="GO" id="GO:0016301">
    <property type="term" value="F:kinase activity"/>
    <property type="evidence" value="ECO:0007669"/>
    <property type="project" value="UniProtKB-KW"/>
</dbReference>
<dbReference type="EMBL" id="JAMZFW010000002">
    <property type="protein sequence ID" value="MCP1101127.1"/>
    <property type="molecule type" value="Genomic_DNA"/>
</dbReference>
<dbReference type="Proteomes" id="UP001523566">
    <property type="component" value="Unassembled WGS sequence"/>
</dbReference>
<dbReference type="Gene3D" id="3.40.50.300">
    <property type="entry name" value="P-loop containing nucleotide triphosphate hydrolases"/>
    <property type="match status" value="1"/>
</dbReference>
<dbReference type="InterPro" id="IPR003136">
    <property type="entry name" value="Cytidylate_kin"/>
</dbReference>
<evidence type="ECO:0000313" key="11">
    <source>
        <dbReference type="Proteomes" id="UP001523566"/>
    </source>
</evidence>
<evidence type="ECO:0000256" key="2">
    <source>
        <dbReference type="ARBA" id="ARBA00022679"/>
    </source>
</evidence>
<evidence type="ECO:0000256" key="8">
    <source>
        <dbReference type="HAMAP-Rule" id="MF_00238"/>
    </source>
</evidence>
<organism evidence="10 11">
    <name type="scientific">Aequitasia blattaphilus</name>
    <dbReference type="NCBI Taxonomy" id="2949332"/>
    <lineage>
        <taxon>Bacteria</taxon>
        <taxon>Bacillati</taxon>
        <taxon>Bacillota</taxon>
        <taxon>Clostridia</taxon>
        <taxon>Lachnospirales</taxon>
        <taxon>Lachnospiraceae</taxon>
        <taxon>Aequitasia</taxon>
    </lineage>
</organism>
<keyword evidence="3 8" id="KW-0547">Nucleotide-binding</keyword>
<dbReference type="EC" id="2.7.4.25" evidence="8"/>
<evidence type="ECO:0000313" key="10">
    <source>
        <dbReference type="EMBL" id="MCP1101127.1"/>
    </source>
</evidence>
<evidence type="ECO:0000256" key="7">
    <source>
        <dbReference type="ARBA" id="ARBA00048478"/>
    </source>
</evidence>
<gene>
    <name evidence="8 10" type="primary">cmk</name>
    <name evidence="10" type="ORF">NK125_01700</name>
</gene>
<keyword evidence="5 8" id="KW-0067">ATP-binding</keyword>